<dbReference type="InterPro" id="IPR015300">
    <property type="entry name" value="DNA-bd_pseudobarrel_sf"/>
</dbReference>
<evidence type="ECO:0000256" key="4">
    <source>
        <dbReference type="ARBA" id="ARBA00023163"/>
    </source>
</evidence>
<comment type="subcellular location">
    <subcellularLocation>
        <location evidence="1">Nucleus</location>
    </subcellularLocation>
</comment>
<name>A0AAV2D2I7_9ROSI</name>
<dbReference type="GO" id="GO:0005634">
    <property type="term" value="C:nucleus"/>
    <property type="evidence" value="ECO:0007669"/>
    <property type="project" value="UniProtKB-SubCell"/>
</dbReference>
<dbReference type="EMBL" id="OZ034815">
    <property type="protein sequence ID" value="CAL1365782.1"/>
    <property type="molecule type" value="Genomic_DNA"/>
</dbReference>
<evidence type="ECO:0000256" key="2">
    <source>
        <dbReference type="ARBA" id="ARBA00023015"/>
    </source>
</evidence>
<evidence type="ECO:0000256" key="1">
    <source>
        <dbReference type="ARBA" id="ARBA00004123"/>
    </source>
</evidence>
<gene>
    <name evidence="7" type="ORF">LTRI10_LOCUS10335</name>
</gene>
<dbReference type="AlphaFoldDB" id="A0AAV2D2I7"/>
<sequence length="87" mass="10430">MYLPLEFADKYFPEDRVMVKLRACCEEVEGFLNETQVVAERDNHNTLYLRRRWGEFRTNNDLHEGDVSLLQLVDVKDKIFNVYVFRA</sequence>
<evidence type="ECO:0000256" key="5">
    <source>
        <dbReference type="ARBA" id="ARBA00023242"/>
    </source>
</evidence>
<dbReference type="InterPro" id="IPR003340">
    <property type="entry name" value="B3_DNA-bd"/>
</dbReference>
<keyword evidence="8" id="KW-1185">Reference proteome</keyword>
<keyword evidence="3" id="KW-0238">DNA-binding</keyword>
<keyword evidence="2" id="KW-0805">Transcription regulation</keyword>
<evidence type="ECO:0000256" key="3">
    <source>
        <dbReference type="ARBA" id="ARBA00023125"/>
    </source>
</evidence>
<accession>A0AAV2D2I7</accession>
<keyword evidence="5" id="KW-0539">Nucleus</keyword>
<dbReference type="Proteomes" id="UP001497516">
    <property type="component" value="Chromosome 2"/>
</dbReference>
<keyword evidence="4" id="KW-0804">Transcription</keyword>
<proteinExistence type="predicted"/>
<organism evidence="7 8">
    <name type="scientific">Linum trigynum</name>
    <dbReference type="NCBI Taxonomy" id="586398"/>
    <lineage>
        <taxon>Eukaryota</taxon>
        <taxon>Viridiplantae</taxon>
        <taxon>Streptophyta</taxon>
        <taxon>Embryophyta</taxon>
        <taxon>Tracheophyta</taxon>
        <taxon>Spermatophyta</taxon>
        <taxon>Magnoliopsida</taxon>
        <taxon>eudicotyledons</taxon>
        <taxon>Gunneridae</taxon>
        <taxon>Pentapetalae</taxon>
        <taxon>rosids</taxon>
        <taxon>fabids</taxon>
        <taxon>Malpighiales</taxon>
        <taxon>Linaceae</taxon>
        <taxon>Linum</taxon>
    </lineage>
</organism>
<dbReference type="SUPFAM" id="SSF101936">
    <property type="entry name" value="DNA-binding pseudobarrel domain"/>
    <property type="match status" value="1"/>
</dbReference>
<evidence type="ECO:0000259" key="6">
    <source>
        <dbReference type="PROSITE" id="PS50863"/>
    </source>
</evidence>
<evidence type="ECO:0000313" key="8">
    <source>
        <dbReference type="Proteomes" id="UP001497516"/>
    </source>
</evidence>
<evidence type="ECO:0000313" key="7">
    <source>
        <dbReference type="EMBL" id="CAL1365782.1"/>
    </source>
</evidence>
<dbReference type="GO" id="GO:0003677">
    <property type="term" value="F:DNA binding"/>
    <property type="evidence" value="ECO:0007669"/>
    <property type="project" value="UniProtKB-KW"/>
</dbReference>
<protein>
    <recommendedName>
        <fullName evidence="6">TF-B3 domain-containing protein</fullName>
    </recommendedName>
</protein>
<feature type="domain" description="TF-B3" evidence="6">
    <location>
        <begin position="1"/>
        <end position="87"/>
    </location>
</feature>
<dbReference type="Gene3D" id="2.40.330.10">
    <property type="entry name" value="DNA-binding pseudobarrel domain"/>
    <property type="match status" value="1"/>
</dbReference>
<dbReference type="PROSITE" id="PS50863">
    <property type="entry name" value="B3"/>
    <property type="match status" value="1"/>
</dbReference>
<reference evidence="7 8" key="1">
    <citation type="submission" date="2024-04" db="EMBL/GenBank/DDBJ databases">
        <authorList>
            <person name="Fracassetti M."/>
        </authorList>
    </citation>
    <scope>NUCLEOTIDE SEQUENCE [LARGE SCALE GENOMIC DNA]</scope>
</reference>
<dbReference type="Pfam" id="PF02362">
    <property type="entry name" value="B3"/>
    <property type="match status" value="1"/>
</dbReference>
<dbReference type="CDD" id="cd10017">
    <property type="entry name" value="B3_DNA"/>
    <property type="match status" value="1"/>
</dbReference>